<evidence type="ECO:0000313" key="2">
    <source>
        <dbReference type="Proteomes" id="UP000831701"/>
    </source>
</evidence>
<accession>A0ACB8WKL9</accession>
<dbReference type="Proteomes" id="UP000831701">
    <property type="component" value="Chromosome 8"/>
</dbReference>
<reference evidence="1" key="1">
    <citation type="submission" date="2022-04" db="EMBL/GenBank/DDBJ databases">
        <title>Jade perch genome.</title>
        <authorList>
            <person name="Chao B."/>
        </authorList>
    </citation>
    <scope>NUCLEOTIDE SEQUENCE</scope>
    <source>
        <strain evidence="1">CB-2022</strain>
    </source>
</reference>
<dbReference type="EMBL" id="CM041538">
    <property type="protein sequence ID" value="KAI3368517.1"/>
    <property type="molecule type" value="Genomic_DNA"/>
</dbReference>
<comment type="caution">
    <text evidence="1">The sequence shown here is derived from an EMBL/GenBank/DDBJ whole genome shotgun (WGS) entry which is preliminary data.</text>
</comment>
<keyword evidence="2" id="KW-1185">Reference proteome</keyword>
<sequence length="481" mass="53141">MSADLEEQEDEQLALLSILGPEEFVRKEPKRAGEIRVCAELPAGFTVSLKEGDTLRQYEMSFLPPLHLTFELPEDYPSSSPPSFTLSCSWLTHTQLSALSAQLTDLYWATGGSVVLFTWVHFLKEEALRFLDVHALLELPSDERGAQYHEQDSLNAALSHPKNAQHTLESGLTDDQSCSASDPHDLSAPSLEAERPAPIRLTASQALLSQLLIHDAAQKQRAFATTVFDCGVCALWASSVSSVCGCPTVATSSAGLVLAQLCKLQITEGNVQGVTCPETDCPASPTPAQVRSLVGEELFSRYDRLLLQNTLDCMPDVTYCPRRSCGSAVILEKFSNAAMCSVCSFAFCVACKKTYHGAEDCQRREIVRRQAEHGGVDLPQSQEGMKALWDDYSSGSMQRKRLLESRYGRQALQVTMEAILSEDWIMLNIKYCPHCFCRIQKNGGCNMMTCSQCWRQFCWACLAILTSMSAGKHFEEGTCTR</sequence>
<gene>
    <name evidence="1" type="ORF">L3Q82_025525</name>
</gene>
<proteinExistence type="predicted"/>
<protein>
    <submittedName>
        <fullName evidence="1">Uncharacterized protein</fullName>
    </submittedName>
</protein>
<name>A0ACB8WKL9_9TELE</name>
<evidence type="ECO:0000313" key="1">
    <source>
        <dbReference type="EMBL" id="KAI3368517.1"/>
    </source>
</evidence>
<organism evidence="1 2">
    <name type="scientific">Scortum barcoo</name>
    <name type="common">barcoo grunter</name>
    <dbReference type="NCBI Taxonomy" id="214431"/>
    <lineage>
        <taxon>Eukaryota</taxon>
        <taxon>Metazoa</taxon>
        <taxon>Chordata</taxon>
        <taxon>Craniata</taxon>
        <taxon>Vertebrata</taxon>
        <taxon>Euteleostomi</taxon>
        <taxon>Actinopterygii</taxon>
        <taxon>Neopterygii</taxon>
        <taxon>Teleostei</taxon>
        <taxon>Neoteleostei</taxon>
        <taxon>Acanthomorphata</taxon>
        <taxon>Eupercaria</taxon>
        <taxon>Centrarchiformes</taxon>
        <taxon>Terapontoidei</taxon>
        <taxon>Terapontidae</taxon>
        <taxon>Scortum</taxon>
    </lineage>
</organism>